<feature type="domain" description="SPOR" evidence="3">
    <location>
        <begin position="239"/>
        <end position="316"/>
    </location>
</feature>
<reference evidence="4 5" key="1">
    <citation type="submission" date="2017-11" db="EMBL/GenBank/DDBJ databases">
        <title>Genomic Encyclopedia of Archaeal and Bacterial Type Strains, Phase II (KMG-II): From Individual Species to Whole Genera.</title>
        <authorList>
            <person name="Goeker M."/>
        </authorList>
    </citation>
    <scope>NUCLEOTIDE SEQUENCE [LARGE SCALE GENOMIC DNA]</scope>
    <source>
        <strain evidence="4 5">DSM 29128</strain>
    </source>
</reference>
<organism evidence="4 5">
    <name type="scientific">Yoonia maricola</name>
    <dbReference type="NCBI Taxonomy" id="420999"/>
    <lineage>
        <taxon>Bacteria</taxon>
        <taxon>Pseudomonadati</taxon>
        <taxon>Pseudomonadota</taxon>
        <taxon>Alphaproteobacteria</taxon>
        <taxon>Rhodobacterales</taxon>
        <taxon>Paracoccaceae</taxon>
        <taxon>Yoonia</taxon>
    </lineage>
</organism>
<dbReference type="Proteomes" id="UP000228531">
    <property type="component" value="Unassembled WGS sequence"/>
</dbReference>
<proteinExistence type="predicted"/>
<gene>
    <name evidence="4" type="ORF">BC777_1187</name>
</gene>
<dbReference type="RefSeq" id="WP_100367170.1">
    <property type="nucleotide sequence ID" value="NZ_PGTY01000001.1"/>
</dbReference>
<dbReference type="SUPFAM" id="SSF110997">
    <property type="entry name" value="Sporulation related repeat"/>
    <property type="match status" value="1"/>
</dbReference>
<evidence type="ECO:0000256" key="2">
    <source>
        <dbReference type="SAM" id="SignalP"/>
    </source>
</evidence>
<feature type="signal peptide" evidence="2">
    <location>
        <begin position="1"/>
        <end position="25"/>
    </location>
</feature>
<dbReference type="InterPro" id="IPR036680">
    <property type="entry name" value="SPOR-like_sf"/>
</dbReference>
<dbReference type="PROSITE" id="PS51724">
    <property type="entry name" value="SPOR"/>
    <property type="match status" value="1"/>
</dbReference>
<dbReference type="Pfam" id="PF05036">
    <property type="entry name" value="SPOR"/>
    <property type="match status" value="1"/>
</dbReference>
<keyword evidence="5" id="KW-1185">Reference proteome</keyword>
<evidence type="ECO:0000313" key="4">
    <source>
        <dbReference type="EMBL" id="PJI92342.1"/>
    </source>
</evidence>
<dbReference type="EMBL" id="PGTY01000001">
    <property type="protein sequence ID" value="PJI92342.1"/>
    <property type="molecule type" value="Genomic_DNA"/>
</dbReference>
<evidence type="ECO:0000313" key="5">
    <source>
        <dbReference type="Proteomes" id="UP000228531"/>
    </source>
</evidence>
<dbReference type="Gene3D" id="3.30.70.1070">
    <property type="entry name" value="Sporulation related repeat"/>
    <property type="match status" value="1"/>
</dbReference>
<evidence type="ECO:0000259" key="3">
    <source>
        <dbReference type="PROSITE" id="PS51724"/>
    </source>
</evidence>
<name>A0A2M8WN34_9RHOB</name>
<dbReference type="OrthoDB" id="9766672at2"/>
<feature type="region of interest" description="Disordered" evidence="1">
    <location>
        <begin position="37"/>
        <end position="58"/>
    </location>
</feature>
<protein>
    <submittedName>
        <fullName evidence="4">Sporulation related protein</fullName>
    </submittedName>
</protein>
<evidence type="ECO:0000256" key="1">
    <source>
        <dbReference type="SAM" id="MobiDB-lite"/>
    </source>
</evidence>
<dbReference type="AlphaFoldDB" id="A0A2M8WN34"/>
<dbReference type="GO" id="GO:0042834">
    <property type="term" value="F:peptidoglycan binding"/>
    <property type="evidence" value="ECO:0007669"/>
    <property type="project" value="InterPro"/>
</dbReference>
<comment type="caution">
    <text evidence="4">The sequence shown here is derived from an EMBL/GenBank/DDBJ whole genome shotgun (WGS) entry which is preliminary data.</text>
</comment>
<sequence>MTGFTIFNVKRWPLSVALVSVVGLAACDDNGEFAFPSSSEAQAQIPPPANALNQRPQRDVDVERPDIFSITDNGLWDGRPSLGGVWVAHPEVRDPDRVVIRNTESGQEIVGALFRRERENPGPLLQVSSDAAEALGLLPGAPARLEVVVLRREEVEVEEPANPVVAGLETPVAIEEAPLDPVTEDSDAAGTAAAASAVVLPAALEAATAAAEQTATTATDVATEAADTVDVSSVLAVAAPLPDGSNAQIGVYSVEANANEAAGTITAAGIDARVTPQEAGGRTVWRVTAGPLSDESDVARLNELGFVDAFVIEDAE</sequence>
<feature type="chain" id="PRO_5014838250" evidence="2">
    <location>
        <begin position="26"/>
        <end position="316"/>
    </location>
</feature>
<accession>A0A2M8WN34</accession>
<keyword evidence="2" id="KW-0732">Signal</keyword>
<dbReference type="InterPro" id="IPR007730">
    <property type="entry name" value="SPOR-like_dom"/>
</dbReference>